<dbReference type="AlphaFoldDB" id="A0A4Y9YME4"/>
<comment type="subcellular location">
    <subcellularLocation>
        <location evidence="9">Cytoplasm</location>
    </subcellularLocation>
    <subcellularLocation>
        <location evidence="9">Nucleus</location>
    </subcellularLocation>
</comment>
<evidence type="ECO:0000259" key="10">
    <source>
        <dbReference type="Pfam" id="PF00294"/>
    </source>
</evidence>
<evidence type="ECO:0000256" key="2">
    <source>
        <dbReference type="ARBA" id="ARBA00022723"/>
    </source>
</evidence>
<evidence type="ECO:0000256" key="4">
    <source>
        <dbReference type="ARBA" id="ARBA00022777"/>
    </source>
</evidence>
<evidence type="ECO:0000256" key="1">
    <source>
        <dbReference type="ARBA" id="ARBA00022679"/>
    </source>
</evidence>
<evidence type="ECO:0000256" key="3">
    <source>
        <dbReference type="ARBA" id="ARBA00022741"/>
    </source>
</evidence>
<dbReference type="Pfam" id="PF00294">
    <property type="entry name" value="PfkB"/>
    <property type="match status" value="1"/>
</dbReference>
<feature type="binding site" evidence="9">
    <location>
        <position position="264"/>
    </location>
    <ligand>
        <name>K(+)</name>
        <dbReference type="ChEBI" id="CHEBI:29103"/>
    </ligand>
</feature>
<gene>
    <name evidence="11" type="ORF">EVG20_g6367</name>
</gene>
<comment type="catalytic activity">
    <reaction evidence="9">
        <text>D-ribose + ATP = D-ribose 5-phosphate + ADP + H(+)</text>
        <dbReference type="Rhea" id="RHEA:13697"/>
        <dbReference type="ChEBI" id="CHEBI:15378"/>
        <dbReference type="ChEBI" id="CHEBI:30616"/>
        <dbReference type="ChEBI" id="CHEBI:47013"/>
        <dbReference type="ChEBI" id="CHEBI:78346"/>
        <dbReference type="ChEBI" id="CHEBI:456216"/>
        <dbReference type="EC" id="2.7.1.15"/>
    </reaction>
</comment>
<keyword evidence="1 9" id="KW-0808">Transferase</keyword>
<dbReference type="InterPro" id="IPR011611">
    <property type="entry name" value="PfkB_dom"/>
</dbReference>
<evidence type="ECO:0000256" key="6">
    <source>
        <dbReference type="ARBA" id="ARBA00022842"/>
    </source>
</evidence>
<keyword evidence="3 9" id="KW-0547">Nucleotide-binding</keyword>
<reference evidence="11 12" key="1">
    <citation type="submission" date="2019-02" db="EMBL/GenBank/DDBJ databases">
        <title>Genome sequencing of the rare red list fungi Dentipellis fragilis.</title>
        <authorList>
            <person name="Buettner E."/>
            <person name="Kellner H."/>
        </authorList>
    </citation>
    <scope>NUCLEOTIDE SEQUENCE [LARGE SCALE GENOMIC DNA]</scope>
    <source>
        <strain evidence="11 12">DSM 105465</strain>
    </source>
</reference>
<feature type="binding site" evidence="9">
    <location>
        <position position="318"/>
    </location>
    <ligand>
        <name>K(+)</name>
        <dbReference type="ChEBI" id="CHEBI:29103"/>
    </ligand>
</feature>
<dbReference type="STRING" id="205917.A0A4Y9YME4"/>
<comment type="similarity">
    <text evidence="9">Belongs to the carbohydrate kinase PfkB family. Ribokinase subfamily.</text>
</comment>
<feature type="binding site" evidence="9">
    <location>
        <begin position="232"/>
        <end position="237"/>
    </location>
    <ligand>
        <name>ATP</name>
        <dbReference type="ChEBI" id="CHEBI:30616"/>
    </ligand>
</feature>
<evidence type="ECO:0000313" key="12">
    <source>
        <dbReference type="Proteomes" id="UP000298327"/>
    </source>
</evidence>
<feature type="binding site" evidence="9">
    <location>
        <position position="188"/>
    </location>
    <ligand>
        <name>ATP</name>
        <dbReference type="ChEBI" id="CHEBI:30616"/>
    </ligand>
</feature>
<comment type="subunit">
    <text evidence="9">Homodimer.</text>
</comment>
<dbReference type="EC" id="2.7.1.15" evidence="9"/>
<comment type="caution">
    <text evidence="11">The sequence shown here is derived from an EMBL/GenBank/DDBJ whole genome shotgun (WGS) entry which is preliminary data.</text>
</comment>
<comment type="caution">
    <text evidence="9">Lacks conserved residue(s) required for the propagation of feature annotation.</text>
</comment>
<feature type="domain" description="Carbohydrate kinase PfkB" evidence="10">
    <location>
        <begin position="6"/>
        <end position="321"/>
    </location>
</feature>
<protein>
    <recommendedName>
        <fullName evidence="9">Ribokinase</fullName>
        <shortName evidence="9">RK</shortName>
        <ecNumber evidence="9">2.7.1.15</ecNumber>
    </recommendedName>
</protein>
<dbReference type="GO" id="GO:0005737">
    <property type="term" value="C:cytoplasm"/>
    <property type="evidence" value="ECO:0007669"/>
    <property type="project" value="UniProtKB-SubCell"/>
</dbReference>
<dbReference type="PANTHER" id="PTHR10584:SF166">
    <property type="entry name" value="RIBOKINASE"/>
    <property type="match status" value="1"/>
</dbReference>
<keyword evidence="12" id="KW-1185">Reference proteome</keyword>
<keyword evidence="6 9" id="KW-0460">Magnesium</keyword>
<keyword evidence="8 9" id="KW-0119">Carbohydrate metabolism</keyword>
<dbReference type="GO" id="GO:0019303">
    <property type="term" value="P:D-ribose catabolic process"/>
    <property type="evidence" value="ECO:0007669"/>
    <property type="project" value="UniProtKB-UniRule"/>
</dbReference>
<comment type="cofactor">
    <cofactor evidence="9">
        <name>Mg(2+)</name>
        <dbReference type="ChEBI" id="CHEBI:18420"/>
    </cofactor>
    <text evidence="9">Requires a divalent cation, most likely magnesium in vivo, as an electrophilic catalyst to aid phosphoryl group transfer. It is the chelate of the metal and the nucleotide that is the actual substrate.</text>
</comment>
<evidence type="ECO:0000256" key="8">
    <source>
        <dbReference type="ARBA" id="ARBA00023277"/>
    </source>
</evidence>
<comment type="function">
    <text evidence="9">Catalyzes the phosphorylation of ribose at O-5 in a reaction requiring ATP and magnesium. The resulting D-ribose-5-phosphate can then be used either for sythesis of nucleotides, histidine, and tryptophan, or as a component of the pentose phosphate pathway.</text>
</comment>
<evidence type="ECO:0000256" key="5">
    <source>
        <dbReference type="ARBA" id="ARBA00022840"/>
    </source>
</evidence>
<dbReference type="UniPathway" id="UPA00916">
    <property type="reaction ID" value="UER00889"/>
</dbReference>
<organism evidence="11 12">
    <name type="scientific">Dentipellis fragilis</name>
    <dbReference type="NCBI Taxonomy" id="205917"/>
    <lineage>
        <taxon>Eukaryota</taxon>
        <taxon>Fungi</taxon>
        <taxon>Dikarya</taxon>
        <taxon>Basidiomycota</taxon>
        <taxon>Agaricomycotina</taxon>
        <taxon>Agaricomycetes</taxon>
        <taxon>Russulales</taxon>
        <taxon>Hericiaceae</taxon>
        <taxon>Dentipellis</taxon>
    </lineage>
</organism>
<sequence length="332" mass="35757">MSGIKTRCLVRGSINVDEFFHVKEVVRPGETIASTQFERRGGGKGANQAAAVARAGGSVALVGAVGEDGRWHRDDLEKFGVSVDQVSVVQTEPTGRAIIQLTPAGENCIILYKGANFALTESPADIQARLTGITHLLLQNEIPWDTTVAYLIQAHKQGTVTVFNPSPMPSDEQLHGFPWASLSWLLVNEVEIADLLNALEGKHVADIQDPLSNIRKLSTHPRFSPAVNVVCTLGASGVLMHMPSIPEPIKVPAAKLQGTVRDTTGAGDCFTGYLVAELMRAHERGASAQLSREELVNVVKRCAQAAGMCVEKRGAMESIPAREEVEKRLLEV</sequence>
<dbReference type="OrthoDB" id="415590at2759"/>
<feature type="binding site" evidence="9">
    <location>
        <begin position="15"/>
        <end position="17"/>
    </location>
    <ligand>
        <name>substrate</name>
    </ligand>
</feature>
<keyword evidence="5 9" id="KW-0067">ATP-binding</keyword>
<feature type="binding site" evidence="9">
    <location>
        <position position="309"/>
    </location>
    <ligand>
        <name>K(+)</name>
        <dbReference type="ChEBI" id="CHEBI:29103"/>
    </ligand>
</feature>
<dbReference type="InterPro" id="IPR029056">
    <property type="entry name" value="Ribokinase-like"/>
</dbReference>
<keyword evidence="9" id="KW-0963">Cytoplasm</keyword>
<dbReference type="HAMAP" id="MF_01987">
    <property type="entry name" value="Ribokinase"/>
    <property type="match status" value="1"/>
</dbReference>
<dbReference type="GO" id="GO:0046872">
    <property type="term" value="F:metal ion binding"/>
    <property type="evidence" value="ECO:0007669"/>
    <property type="project" value="UniProtKB-KW"/>
</dbReference>
<dbReference type="InterPro" id="IPR011877">
    <property type="entry name" value="Ribokinase"/>
</dbReference>
<name>A0A4Y9YME4_9AGAM</name>
<feature type="binding site" evidence="9">
    <location>
        <begin position="267"/>
        <end position="268"/>
    </location>
    <ligand>
        <name>ATP</name>
        <dbReference type="ChEBI" id="CHEBI:30616"/>
    </ligand>
</feature>
<evidence type="ECO:0000256" key="9">
    <source>
        <dbReference type="HAMAP-Rule" id="MF_03215"/>
    </source>
</evidence>
<keyword evidence="7 9" id="KW-0630">Potassium</keyword>
<accession>A0A4Y9YME4</accession>
<keyword evidence="4 9" id="KW-0418">Kinase</keyword>
<dbReference type="InterPro" id="IPR002139">
    <property type="entry name" value="Ribo/fructo_kinase"/>
</dbReference>
<proteinExistence type="inferred from homology"/>
<feature type="binding site" evidence="9">
    <location>
        <position position="314"/>
    </location>
    <ligand>
        <name>K(+)</name>
        <dbReference type="ChEBI" id="CHEBI:29103"/>
    </ligand>
</feature>
<evidence type="ECO:0000313" key="11">
    <source>
        <dbReference type="EMBL" id="TFY63302.1"/>
    </source>
</evidence>
<dbReference type="PRINTS" id="PR00990">
    <property type="entry name" value="RIBOKINASE"/>
</dbReference>
<dbReference type="PANTHER" id="PTHR10584">
    <property type="entry name" value="SUGAR KINASE"/>
    <property type="match status" value="1"/>
</dbReference>
<feature type="binding site" evidence="9">
    <location>
        <position position="262"/>
    </location>
    <ligand>
        <name>K(+)</name>
        <dbReference type="ChEBI" id="CHEBI:29103"/>
    </ligand>
</feature>
<feature type="binding site" evidence="9">
    <location>
        <position position="268"/>
    </location>
    <ligand>
        <name>substrate</name>
    </ligand>
</feature>
<feature type="binding site" evidence="9">
    <location>
        <position position="312"/>
    </location>
    <ligand>
        <name>K(+)</name>
        <dbReference type="ChEBI" id="CHEBI:29103"/>
    </ligand>
</feature>
<dbReference type="Gene3D" id="3.40.1190.20">
    <property type="match status" value="1"/>
</dbReference>
<feature type="binding site" evidence="9">
    <location>
        <position position="141"/>
    </location>
    <ligand>
        <name>substrate</name>
    </ligand>
</feature>
<dbReference type="GO" id="GO:0005524">
    <property type="term" value="F:ATP binding"/>
    <property type="evidence" value="ECO:0007669"/>
    <property type="project" value="UniProtKB-UniRule"/>
</dbReference>
<comment type="activity regulation">
    <text evidence="9">Activated by a monovalent cation that binds near, but not in, the active site. The most likely occupant of the site in vivo is potassium. Ion binding induces a conformational change that may alter substrate affinity.</text>
</comment>
<dbReference type="SUPFAM" id="SSF53613">
    <property type="entry name" value="Ribokinase-like"/>
    <property type="match status" value="1"/>
</dbReference>
<dbReference type="GO" id="GO:0004747">
    <property type="term" value="F:ribokinase activity"/>
    <property type="evidence" value="ECO:0007669"/>
    <property type="project" value="UniProtKB-UniRule"/>
</dbReference>
<keyword evidence="2 9" id="KW-0479">Metal-binding</keyword>
<dbReference type="Proteomes" id="UP000298327">
    <property type="component" value="Unassembled WGS sequence"/>
</dbReference>
<dbReference type="CDD" id="cd01174">
    <property type="entry name" value="ribokinase"/>
    <property type="match status" value="1"/>
</dbReference>
<evidence type="ECO:0000256" key="7">
    <source>
        <dbReference type="ARBA" id="ARBA00022958"/>
    </source>
</evidence>
<comment type="pathway">
    <text evidence="9">Carbohydrate metabolism; D-ribose degradation; D-ribose 5-phosphate from beta-D-ribopyranose: step 2/2.</text>
</comment>
<feature type="binding site" evidence="9">
    <location>
        <begin position="43"/>
        <end position="47"/>
    </location>
    <ligand>
        <name>substrate</name>
    </ligand>
</feature>
<keyword evidence="9" id="KW-0539">Nucleus</keyword>
<dbReference type="GO" id="GO:0005634">
    <property type="term" value="C:nucleus"/>
    <property type="evidence" value="ECO:0007669"/>
    <property type="project" value="UniProtKB-SubCell"/>
</dbReference>
<dbReference type="EMBL" id="SEOQ01000422">
    <property type="protein sequence ID" value="TFY63302.1"/>
    <property type="molecule type" value="Genomic_DNA"/>
</dbReference>
<feature type="active site" description="Proton acceptor" evidence="9">
    <location>
        <position position="268"/>
    </location>
</feature>